<organism evidence="1 2">
    <name type="scientific">Vibrio vulnificus (strain CMCP6)</name>
    <dbReference type="NCBI Taxonomy" id="216895"/>
    <lineage>
        <taxon>Bacteria</taxon>
        <taxon>Pseudomonadati</taxon>
        <taxon>Pseudomonadota</taxon>
        <taxon>Gammaproteobacteria</taxon>
        <taxon>Vibrionales</taxon>
        <taxon>Vibrionaceae</taxon>
        <taxon>Vibrio</taxon>
    </lineage>
</organism>
<dbReference type="KEGG" id="vvu:VV2_0291"/>
<dbReference type="EMBL" id="AE016796">
    <property type="protein sequence ID" value="AAO07254.1"/>
    <property type="molecule type" value="Genomic_DNA"/>
</dbReference>
<reference evidence="2" key="1">
    <citation type="submission" date="2002-12" db="EMBL/GenBank/DDBJ databases">
        <title>Complete genome sequence of Vibrio vulnificus CMCP6.</title>
        <authorList>
            <person name="Rhee J.H."/>
            <person name="Kim S.Y."/>
            <person name="Chung S.S."/>
            <person name="Kim J.J."/>
            <person name="Moon Y.H."/>
            <person name="Jeong H."/>
            <person name="Choy H.E."/>
        </authorList>
    </citation>
    <scope>NUCLEOTIDE SEQUENCE [LARGE SCALE GENOMIC DNA]</scope>
    <source>
        <strain evidence="2">CMCP6</strain>
    </source>
</reference>
<dbReference type="AlphaFoldDB" id="A0A3Q0KXR0"/>
<reference evidence="1 2" key="2">
    <citation type="journal article" date="2003" name="Infect. Immun.">
        <title>Characterization and pathogenic significance of Vibrio vulnificus antigens preferentially expressed in septicemic patients.</title>
        <authorList>
            <person name="Kim Y.R."/>
            <person name="Lee S.E."/>
            <person name="Kim C.M."/>
            <person name="Kim S.Y."/>
            <person name="Shin E.K."/>
            <person name="Shin D.H."/>
            <person name="Chung S.S."/>
            <person name="Choy H.E."/>
            <person name="Progulske-Fox A."/>
            <person name="Hillman J.D."/>
            <person name="Handfield M."/>
            <person name="Rhee J.H."/>
        </authorList>
    </citation>
    <scope>NUCLEOTIDE SEQUENCE [LARGE SCALE GENOMIC DNA]</scope>
    <source>
        <strain evidence="1 2">CMCP6</strain>
    </source>
</reference>
<evidence type="ECO:0000313" key="1">
    <source>
        <dbReference type="EMBL" id="AAO07254.1"/>
    </source>
</evidence>
<reference evidence="1 2" key="3">
    <citation type="journal article" date="2011" name="Mol. Syst. Biol.">
        <title>Integrative genome-scale metabolic analysis of Vibrio vulnificus for drug targeting and discovery.</title>
        <authorList>
            <person name="Kim H.U."/>
            <person name="Kim S.Y."/>
            <person name="Jeong H."/>
            <person name="Kim T.Y."/>
            <person name="Kim J.J."/>
            <person name="Choy H.E."/>
            <person name="Yi K.Y."/>
            <person name="Rhee J.H."/>
            <person name="Lee S.Y."/>
        </authorList>
    </citation>
    <scope>NUCLEOTIDE SEQUENCE [LARGE SCALE GENOMIC DNA]</scope>
    <source>
        <strain evidence="1 2">CMCP6</strain>
    </source>
</reference>
<dbReference type="RefSeq" id="WP_011081257.1">
    <property type="nucleotide sequence ID" value="NC_004460.2"/>
</dbReference>
<sequence>MAFDLGNGNTENKLKALAESVEKALENVGGGGPVVLPFKVGASGELEVAEAILISQGMESLIVGTGSSNEMKKISLAKLSKNYEGSSPYVNEPVLNLFVNLDVWVTGDPSVARAGALYWASAQLGELQKLPRLDDVGGGARLKCSGFTSLGLMTWGNPADPHPMLSEPTKIIASAASGFTCTRISGTIFYYGEAMENDLPESYKSLPQGE</sequence>
<gene>
    <name evidence="1" type="ordered locus">VV2_0291</name>
</gene>
<protein>
    <submittedName>
        <fullName evidence="1">Chaperonin GroEL</fullName>
    </submittedName>
</protein>
<name>A0A3Q0KXR0_VIBVU</name>
<evidence type="ECO:0000313" key="2">
    <source>
        <dbReference type="Proteomes" id="UP000002275"/>
    </source>
</evidence>
<accession>A0A3Q0KXR0</accession>
<proteinExistence type="predicted"/>
<dbReference type="Proteomes" id="UP000002275">
    <property type="component" value="Chromosome II"/>
</dbReference>